<feature type="region of interest" description="Disordered" evidence="2">
    <location>
        <begin position="144"/>
        <end position="198"/>
    </location>
</feature>
<feature type="domain" description="DUF4352" evidence="4">
    <location>
        <begin position="197"/>
        <end position="305"/>
    </location>
</feature>
<organism evidence="5 6">
    <name type="scientific">Ruania alba</name>
    <dbReference type="NCBI Taxonomy" id="648782"/>
    <lineage>
        <taxon>Bacteria</taxon>
        <taxon>Bacillati</taxon>
        <taxon>Actinomycetota</taxon>
        <taxon>Actinomycetes</taxon>
        <taxon>Micrococcales</taxon>
        <taxon>Ruaniaceae</taxon>
        <taxon>Ruania</taxon>
    </lineage>
</organism>
<dbReference type="RefSeq" id="WP_089772161.1">
    <property type="nucleotide sequence ID" value="NZ_FNTX01000001.1"/>
</dbReference>
<proteinExistence type="predicted"/>
<feature type="transmembrane region" description="Helical" evidence="3">
    <location>
        <begin position="121"/>
        <end position="141"/>
    </location>
</feature>
<dbReference type="Gene3D" id="2.60.40.1240">
    <property type="match status" value="1"/>
</dbReference>
<feature type="compositionally biased region" description="Low complexity" evidence="2">
    <location>
        <begin position="44"/>
        <end position="98"/>
    </location>
</feature>
<gene>
    <name evidence="5" type="ORF">SAMN04488554_1262</name>
</gene>
<keyword evidence="6" id="KW-1185">Reference proteome</keyword>
<dbReference type="InterPro" id="IPR029051">
    <property type="entry name" value="DUF4352"/>
</dbReference>
<feature type="compositionally biased region" description="Low complexity" evidence="2">
    <location>
        <begin position="150"/>
        <end position="163"/>
    </location>
</feature>
<evidence type="ECO:0000256" key="2">
    <source>
        <dbReference type="SAM" id="MobiDB-lite"/>
    </source>
</evidence>
<keyword evidence="3" id="KW-1133">Transmembrane helix</keyword>
<keyword evidence="3" id="KW-0472">Membrane</keyword>
<evidence type="ECO:0000256" key="1">
    <source>
        <dbReference type="ARBA" id="ARBA00022729"/>
    </source>
</evidence>
<evidence type="ECO:0000256" key="3">
    <source>
        <dbReference type="SAM" id="Phobius"/>
    </source>
</evidence>
<dbReference type="InterPro" id="IPR029050">
    <property type="entry name" value="Immunoprotect_excell_Ig-like"/>
</dbReference>
<name>A0A1H5F8H1_9MICO</name>
<feature type="compositionally biased region" description="Acidic residues" evidence="2">
    <location>
        <begin position="164"/>
        <end position="186"/>
    </location>
</feature>
<sequence>MSHQNPDGSYGQPPSGEPGQPPVPPPPGPGQGQPGYGQPGPQPGYGQPAQPGYGQPAQQPGYGQPAQPGYGQPAQQPGYGQPAQQAYGQPVYGQQAGQPGYGAPGGPGGSGGQGPGSNRTAIIVGGVIVGVVLLALLIFGLSRALGGDGPDPTTDPTTTQPTEDPSEEPTEDPSEEPTDDPTEGPTEEPSGNPEFLALGESTTVGDWTVSVHDPVLDATDEVVGDGQPEPPSGTKYSYVYVTVTNDGSEALEVWDSLAMGYFDTAGEAYTSSEAVAPDDVFLLDPVDPGQEVSGTYIFEIPAEDTGDGTWAIAERVEDSTGDIAYFEDR</sequence>
<accession>A0A1H5F8H1</accession>
<feature type="compositionally biased region" description="Gly residues" evidence="2">
    <location>
        <begin position="99"/>
        <end position="115"/>
    </location>
</feature>
<dbReference type="Pfam" id="PF11611">
    <property type="entry name" value="DUF4352"/>
    <property type="match status" value="1"/>
</dbReference>
<feature type="compositionally biased region" description="Pro residues" evidence="2">
    <location>
        <begin position="15"/>
        <end position="29"/>
    </location>
</feature>
<protein>
    <recommendedName>
        <fullName evidence="4">DUF4352 domain-containing protein</fullName>
    </recommendedName>
</protein>
<keyword evidence="1" id="KW-0732">Signal</keyword>
<evidence type="ECO:0000313" key="5">
    <source>
        <dbReference type="EMBL" id="SED99659.1"/>
    </source>
</evidence>
<dbReference type="AlphaFoldDB" id="A0A1H5F8H1"/>
<evidence type="ECO:0000259" key="4">
    <source>
        <dbReference type="Pfam" id="PF11611"/>
    </source>
</evidence>
<dbReference type="STRING" id="648782.SAMN04488554_1262"/>
<feature type="region of interest" description="Disordered" evidence="2">
    <location>
        <begin position="1"/>
        <end position="115"/>
    </location>
</feature>
<dbReference type="OrthoDB" id="4424518at2"/>
<evidence type="ECO:0000313" key="6">
    <source>
        <dbReference type="Proteomes" id="UP000199220"/>
    </source>
</evidence>
<keyword evidence="3" id="KW-0812">Transmembrane</keyword>
<reference evidence="6" key="1">
    <citation type="submission" date="2016-10" db="EMBL/GenBank/DDBJ databases">
        <authorList>
            <person name="Varghese N."/>
            <person name="Submissions S."/>
        </authorList>
    </citation>
    <scope>NUCLEOTIDE SEQUENCE [LARGE SCALE GENOMIC DNA]</scope>
    <source>
        <strain evidence="6">DSM 21368</strain>
    </source>
</reference>
<dbReference type="EMBL" id="FNTX01000001">
    <property type="protein sequence ID" value="SED99659.1"/>
    <property type="molecule type" value="Genomic_DNA"/>
</dbReference>
<dbReference type="Proteomes" id="UP000199220">
    <property type="component" value="Unassembled WGS sequence"/>
</dbReference>